<proteinExistence type="predicted"/>
<evidence type="ECO:0000313" key="2">
    <source>
        <dbReference type="Proteomes" id="UP000464495"/>
    </source>
</evidence>
<keyword evidence="2" id="KW-1185">Reference proteome</keyword>
<reference evidence="1 2" key="1">
    <citation type="submission" date="2019-12" db="EMBL/GenBank/DDBJ databases">
        <title>Complete genome sequence of Algicella marina strain 9Alg 56(T) isolated from the red alga Tichocarpus crinitus.</title>
        <authorList>
            <person name="Kim S.-G."/>
            <person name="Nedashkovskaya O.I."/>
        </authorList>
    </citation>
    <scope>NUCLEOTIDE SEQUENCE [LARGE SCALE GENOMIC DNA]</scope>
    <source>
        <strain evidence="1 2">9Alg 56</strain>
    </source>
</reference>
<dbReference type="PANTHER" id="PTHR12993:SF29">
    <property type="entry name" value="BLR3841 PROTEIN"/>
    <property type="match status" value="1"/>
</dbReference>
<dbReference type="KEGG" id="amaq:GO499_09370"/>
<dbReference type="PANTHER" id="PTHR12993">
    <property type="entry name" value="N-ACETYLGLUCOSAMINYL-PHOSPHATIDYLINOSITOL DE-N-ACETYLASE-RELATED"/>
    <property type="match status" value="1"/>
</dbReference>
<name>A0A6P1T263_9RHOB</name>
<dbReference type="Pfam" id="PF02585">
    <property type="entry name" value="PIG-L"/>
    <property type="match status" value="1"/>
</dbReference>
<accession>A0A6P1T263</accession>
<sequence length="240" mass="25314">MMAFTEIIAQAECAPSAQLAELTGPGAVLVLAPHPDDESLAMGGAIAAASAAGHRVHVAIVTDGAKSHPKSKAYPAAALSALRKSEVEKAVGLLTAGRETPIWLGYPDQGAPDDPETFVEVEARLADLLLHVTAIWTTWNGDPHVDHQRVWRLARRIANGLGCGMFGCPVWGRVQPPLAGVSSAGLRRFQTTSYRALKACAVAAHASQMTGLIDDDPEGFRMPLDLAAHFVAADEIFIPA</sequence>
<dbReference type="AlphaFoldDB" id="A0A6P1T263"/>
<organism evidence="1 2">
    <name type="scientific">Algicella marina</name>
    <dbReference type="NCBI Taxonomy" id="2683284"/>
    <lineage>
        <taxon>Bacteria</taxon>
        <taxon>Pseudomonadati</taxon>
        <taxon>Pseudomonadota</taxon>
        <taxon>Alphaproteobacteria</taxon>
        <taxon>Rhodobacterales</taxon>
        <taxon>Paracoccaceae</taxon>
        <taxon>Algicella</taxon>
    </lineage>
</organism>
<evidence type="ECO:0000313" key="1">
    <source>
        <dbReference type="EMBL" id="QHQ35389.1"/>
    </source>
</evidence>
<dbReference type="InterPro" id="IPR003737">
    <property type="entry name" value="GlcNAc_PI_deacetylase-related"/>
</dbReference>
<dbReference type="GO" id="GO:0016811">
    <property type="term" value="F:hydrolase activity, acting on carbon-nitrogen (but not peptide) bonds, in linear amides"/>
    <property type="evidence" value="ECO:0007669"/>
    <property type="project" value="TreeGrafter"/>
</dbReference>
<dbReference type="InterPro" id="IPR024078">
    <property type="entry name" value="LmbE-like_dom_sf"/>
</dbReference>
<dbReference type="EMBL" id="CP046620">
    <property type="protein sequence ID" value="QHQ35389.1"/>
    <property type="molecule type" value="Genomic_DNA"/>
</dbReference>
<dbReference type="Proteomes" id="UP000464495">
    <property type="component" value="Chromosome"/>
</dbReference>
<protein>
    <submittedName>
        <fullName evidence="1">PIG-L family deacetylase</fullName>
    </submittedName>
</protein>
<dbReference type="RefSeq" id="WP_161861950.1">
    <property type="nucleotide sequence ID" value="NZ_CP046620.1"/>
</dbReference>
<dbReference type="Gene3D" id="3.40.50.10320">
    <property type="entry name" value="LmbE-like"/>
    <property type="match status" value="1"/>
</dbReference>
<dbReference type="SUPFAM" id="SSF102588">
    <property type="entry name" value="LmbE-like"/>
    <property type="match status" value="1"/>
</dbReference>
<gene>
    <name evidence="1" type="ORF">GO499_09370</name>
</gene>